<reference evidence="2" key="1">
    <citation type="journal article" date="2023" name="Insect Mol. Biol.">
        <title>Genome sequencing provides insights into the evolution of gene families encoding plant cell wall-degrading enzymes in longhorned beetles.</title>
        <authorList>
            <person name="Shin N.R."/>
            <person name="Okamura Y."/>
            <person name="Kirsch R."/>
            <person name="Pauchet Y."/>
        </authorList>
    </citation>
    <scope>NUCLEOTIDE SEQUENCE</scope>
    <source>
        <strain evidence="2">MMC_N1</strain>
    </source>
</reference>
<comment type="caution">
    <text evidence="2">The sequence shown here is derived from an EMBL/GenBank/DDBJ whole genome shotgun (WGS) entry which is preliminary data.</text>
</comment>
<protein>
    <submittedName>
        <fullName evidence="2">Uncharacterized protein</fullName>
    </submittedName>
</protein>
<dbReference type="SUPFAM" id="SSF53098">
    <property type="entry name" value="Ribonuclease H-like"/>
    <property type="match status" value="1"/>
</dbReference>
<dbReference type="InterPro" id="IPR012337">
    <property type="entry name" value="RNaseH-like_sf"/>
</dbReference>
<sequence length="752" mass="85503">MSIMPSLQYVESQDRTVGFEDYGTDEYESKYVLGLDDYFRGNSGRHCVGNIGMAGITPYNFVFHCFTFLFVFRYRGPINEKTTRASWTSGSFLIENGPPVREVLRGFDIPRATLQDRRKDGRQEYADETGITTVQRPNRIYAKKGQNRVGSLTSWEKGKTTTASVVLNVHRSSIWRCLKLYHSNQYFSTLQRSDEATFTTNDTVSSNNRRMWAGLMKTATGSLIVDDNIPEKLMFGNLIRHLKLVHPTILTKYEKETRVLSQTVGHPEGESSTSTSTSITTAMEMIINPSSAEETDTPLPKKTRSEKQSSLIVSPDGNSTFDMFNRVLEVKESLMSVIAINYPENLNINNNDIIIIQGICDVLKLFKDVTEEMSSEKQIEENKIYAEATFLDPRFKRHGFSKDSAFETIKQSIIAQATAIIILEQEKEDSAAEFKKANPKAAAIIEVNKYIEEPLHPRKHDPLNVVPRCFDGIKSLRRGVKEWKTRRGAGDQSRALSTKKSSWQTLFSFLERELRQERAPQEHQRLIINEDTEINVLALVEINPSASIREIARELNIGRENEPTTQTFSEQLSYSYVIYSSAGEQVNLIVDYLRKSTTLGCRETSYTLQNKKMSNRHLHQKQIDHQLYLVTVDKNRNEGKYNHLSPEELSLASQAAHRSSGKRGVALVIKKFLKVLHVHLNALRKQLITANLRWQLNPTQLIVSYGFNSSGNCHNGKVVCYLTAAVRSLLHVPEAPDIVEDKDDYGEKEDPY</sequence>
<evidence type="ECO:0000313" key="3">
    <source>
        <dbReference type="Proteomes" id="UP001162164"/>
    </source>
</evidence>
<evidence type="ECO:0000256" key="1">
    <source>
        <dbReference type="SAM" id="MobiDB-lite"/>
    </source>
</evidence>
<dbReference type="Proteomes" id="UP001162164">
    <property type="component" value="Unassembled WGS sequence"/>
</dbReference>
<name>A0ABQ9JES7_9CUCU</name>
<accession>A0ABQ9JES7</accession>
<feature type="region of interest" description="Disordered" evidence="1">
    <location>
        <begin position="289"/>
        <end position="312"/>
    </location>
</feature>
<proteinExistence type="predicted"/>
<organism evidence="2 3">
    <name type="scientific">Molorchus minor</name>
    <dbReference type="NCBI Taxonomy" id="1323400"/>
    <lineage>
        <taxon>Eukaryota</taxon>
        <taxon>Metazoa</taxon>
        <taxon>Ecdysozoa</taxon>
        <taxon>Arthropoda</taxon>
        <taxon>Hexapoda</taxon>
        <taxon>Insecta</taxon>
        <taxon>Pterygota</taxon>
        <taxon>Neoptera</taxon>
        <taxon>Endopterygota</taxon>
        <taxon>Coleoptera</taxon>
        <taxon>Polyphaga</taxon>
        <taxon>Cucujiformia</taxon>
        <taxon>Chrysomeloidea</taxon>
        <taxon>Cerambycidae</taxon>
        <taxon>Lamiinae</taxon>
        <taxon>Monochamini</taxon>
        <taxon>Molorchus</taxon>
    </lineage>
</organism>
<gene>
    <name evidence="2" type="ORF">NQ317_004751</name>
</gene>
<evidence type="ECO:0000313" key="2">
    <source>
        <dbReference type="EMBL" id="KAJ8976669.1"/>
    </source>
</evidence>
<dbReference type="EMBL" id="JAPWTJ010000642">
    <property type="protein sequence ID" value="KAJ8976669.1"/>
    <property type="molecule type" value="Genomic_DNA"/>
</dbReference>
<keyword evidence="3" id="KW-1185">Reference proteome</keyword>